<comment type="caution">
    <text evidence="4">The sequence shown here is derived from an EMBL/GenBank/DDBJ whole genome shotgun (WGS) entry which is preliminary data.</text>
</comment>
<name>A0A7C3E8U9_9SPIR</name>
<proteinExistence type="predicted"/>
<evidence type="ECO:0000259" key="3">
    <source>
        <dbReference type="PROSITE" id="PS51295"/>
    </source>
</evidence>
<dbReference type="InterPro" id="IPR051925">
    <property type="entry name" value="RNA-binding_domain"/>
</dbReference>
<dbReference type="SUPFAM" id="SSF75471">
    <property type="entry name" value="YhbY-like"/>
    <property type="match status" value="1"/>
</dbReference>
<protein>
    <submittedName>
        <fullName evidence="4">YhbY family RNA-binding protein</fullName>
    </submittedName>
</protein>
<organism evidence="4">
    <name type="scientific">Gracilinema caldarium</name>
    <dbReference type="NCBI Taxonomy" id="215591"/>
    <lineage>
        <taxon>Bacteria</taxon>
        <taxon>Pseudomonadati</taxon>
        <taxon>Spirochaetota</taxon>
        <taxon>Spirochaetia</taxon>
        <taxon>Spirochaetales</taxon>
        <taxon>Breznakiellaceae</taxon>
        <taxon>Gracilinema</taxon>
    </lineage>
</organism>
<dbReference type="PANTHER" id="PTHR40065">
    <property type="entry name" value="RNA-BINDING PROTEIN YHBY"/>
    <property type="match status" value="1"/>
</dbReference>
<evidence type="ECO:0000256" key="1">
    <source>
        <dbReference type="ARBA" id="ARBA00022884"/>
    </source>
</evidence>
<dbReference type="PANTHER" id="PTHR40065:SF3">
    <property type="entry name" value="RNA-BINDING PROTEIN YHBY"/>
    <property type="match status" value="1"/>
</dbReference>
<dbReference type="SMART" id="SM01103">
    <property type="entry name" value="CRS1_YhbY"/>
    <property type="match status" value="1"/>
</dbReference>
<accession>A0A7C3E8U9</accession>
<dbReference type="PROSITE" id="PS51295">
    <property type="entry name" value="CRM"/>
    <property type="match status" value="1"/>
</dbReference>
<gene>
    <name evidence="4" type="ORF">ENS59_14820</name>
</gene>
<dbReference type="InterPro" id="IPR001890">
    <property type="entry name" value="RNA-binding_CRM"/>
</dbReference>
<evidence type="ECO:0000313" key="4">
    <source>
        <dbReference type="EMBL" id="HFH30751.1"/>
    </source>
</evidence>
<feature type="domain" description="CRM" evidence="3">
    <location>
        <begin position="1"/>
        <end position="95"/>
    </location>
</feature>
<dbReference type="AlphaFoldDB" id="A0A7C3E8U9"/>
<reference evidence="4" key="1">
    <citation type="journal article" date="2020" name="mSystems">
        <title>Genome- and Community-Level Interaction Insights into Carbon Utilization and Element Cycling Functions of Hydrothermarchaeota in Hydrothermal Sediment.</title>
        <authorList>
            <person name="Zhou Z."/>
            <person name="Liu Y."/>
            <person name="Xu W."/>
            <person name="Pan J."/>
            <person name="Luo Z.H."/>
            <person name="Li M."/>
        </authorList>
    </citation>
    <scope>NUCLEOTIDE SEQUENCE [LARGE SCALE GENOMIC DNA]</scope>
    <source>
        <strain evidence="4">SpSt-503</strain>
    </source>
</reference>
<dbReference type="InterPro" id="IPR035920">
    <property type="entry name" value="YhbY-like_sf"/>
</dbReference>
<sequence length="97" mass="10724">MLTSKQRGFLSGLAATIQPTVMIGKEGLSEGVVRALQSELNNRELVKLRFIASKEDKRSYSEQLAQEAGAELVRVIGNVAIFYKMAEDAEKRTINLP</sequence>
<keyword evidence="1 2" id="KW-0694">RNA-binding</keyword>
<dbReference type="Gene3D" id="3.30.110.60">
    <property type="entry name" value="YhbY-like"/>
    <property type="match status" value="1"/>
</dbReference>
<dbReference type="Pfam" id="PF01985">
    <property type="entry name" value="CRS1_YhbY"/>
    <property type="match status" value="1"/>
</dbReference>
<evidence type="ECO:0000256" key="2">
    <source>
        <dbReference type="PROSITE-ProRule" id="PRU00626"/>
    </source>
</evidence>
<dbReference type="EMBL" id="DSVL01000456">
    <property type="protein sequence ID" value="HFH30751.1"/>
    <property type="molecule type" value="Genomic_DNA"/>
</dbReference>
<dbReference type="GO" id="GO:0003723">
    <property type="term" value="F:RNA binding"/>
    <property type="evidence" value="ECO:0007669"/>
    <property type="project" value="UniProtKB-UniRule"/>
</dbReference>